<accession>A0A8E2BH10</accession>
<dbReference type="RefSeq" id="WP_157096958.1">
    <property type="nucleotide sequence ID" value="NZ_JACHGI010000029.1"/>
</dbReference>
<feature type="compositionally biased region" description="Basic and acidic residues" evidence="1">
    <location>
        <begin position="24"/>
        <end position="46"/>
    </location>
</feature>
<proteinExistence type="predicted"/>
<dbReference type="Proteomes" id="UP000532373">
    <property type="component" value="Unassembled WGS sequence"/>
</dbReference>
<feature type="compositionally biased region" description="Basic and acidic residues" evidence="1">
    <location>
        <begin position="72"/>
        <end position="89"/>
    </location>
</feature>
<dbReference type="AlphaFoldDB" id="A0A8E2BH10"/>
<protein>
    <submittedName>
        <fullName evidence="2">Uncharacterized protein</fullName>
    </submittedName>
</protein>
<evidence type="ECO:0000313" key="3">
    <source>
        <dbReference type="Proteomes" id="UP000532373"/>
    </source>
</evidence>
<sequence>MGILQAFKNAFRRLVGRSGPREPANLEKARSDHKAVKEEKSRLDEATTALERERKLAIERKSNVVGLADVVAGRKDSKKVDDPIDKPETLLEGGKNPGPKKPTTKPKKSVPKPAKSALKTKPRVHKKT</sequence>
<organism evidence="2 3">
    <name type="scientific">Aminobacter carboxidus</name>
    <dbReference type="NCBI Taxonomy" id="376165"/>
    <lineage>
        <taxon>Bacteria</taxon>
        <taxon>Pseudomonadati</taxon>
        <taxon>Pseudomonadota</taxon>
        <taxon>Alphaproteobacteria</taxon>
        <taxon>Hyphomicrobiales</taxon>
        <taxon>Phyllobacteriaceae</taxon>
        <taxon>Aminobacter</taxon>
    </lineage>
</organism>
<name>A0A8E2BH10_9HYPH</name>
<feature type="compositionally biased region" description="Basic residues" evidence="1">
    <location>
        <begin position="118"/>
        <end position="128"/>
    </location>
</feature>
<evidence type="ECO:0000313" key="2">
    <source>
        <dbReference type="EMBL" id="MBB6470410.1"/>
    </source>
</evidence>
<reference evidence="2 3" key="1">
    <citation type="submission" date="2020-08" db="EMBL/GenBank/DDBJ databases">
        <title>Genomic Encyclopedia of Type Strains, Phase IV (KMG-IV): sequencing the most valuable type-strain genomes for metagenomic binning, comparative biology and taxonomic classification.</title>
        <authorList>
            <person name="Goeker M."/>
        </authorList>
    </citation>
    <scope>NUCLEOTIDE SEQUENCE [LARGE SCALE GENOMIC DNA]</scope>
    <source>
        <strain evidence="2 3">DSM 17454</strain>
    </source>
</reference>
<feature type="region of interest" description="Disordered" evidence="1">
    <location>
        <begin position="15"/>
        <end position="46"/>
    </location>
</feature>
<comment type="caution">
    <text evidence="2">The sequence shown here is derived from an EMBL/GenBank/DDBJ whole genome shotgun (WGS) entry which is preliminary data.</text>
</comment>
<evidence type="ECO:0000256" key="1">
    <source>
        <dbReference type="SAM" id="MobiDB-lite"/>
    </source>
</evidence>
<feature type="region of interest" description="Disordered" evidence="1">
    <location>
        <begin position="70"/>
        <end position="128"/>
    </location>
</feature>
<gene>
    <name evidence="2" type="ORF">HNQ96_006308</name>
</gene>
<dbReference type="EMBL" id="JACHGI010000029">
    <property type="protein sequence ID" value="MBB6470410.1"/>
    <property type="molecule type" value="Genomic_DNA"/>
</dbReference>